<accession>A0ABQ3VN03</accession>
<organism evidence="1 2">
    <name type="scientific">Dictyobacter formicarum</name>
    <dbReference type="NCBI Taxonomy" id="2778368"/>
    <lineage>
        <taxon>Bacteria</taxon>
        <taxon>Bacillati</taxon>
        <taxon>Chloroflexota</taxon>
        <taxon>Ktedonobacteria</taxon>
        <taxon>Ktedonobacterales</taxon>
        <taxon>Dictyobacteraceae</taxon>
        <taxon>Dictyobacter</taxon>
    </lineage>
</organism>
<proteinExistence type="predicted"/>
<sequence>MRTRMRLRASNVATINTDPHWLVWLHMLQQGGNPCFAQDIDIDVPIVQRLMQTGPLPYKKGG</sequence>
<dbReference type="Proteomes" id="UP000635565">
    <property type="component" value="Unassembled WGS sequence"/>
</dbReference>
<reference evidence="1 2" key="1">
    <citation type="journal article" date="2021" name="Int. J. Syst. Evol. Microbiol.">
        <title>Reticulibacter mediterranei gen. nov., sp. nov., within the new family Reticulibacteraceae fam. nov., and Ktedonospora formicarum gen. nov., sp. nov., Ktedonobacter robiniae sp. nov., Dictyobacter formicarum sp. nov. and Dictyobacter arantiisoli sp. nov., belonging to the class Ktedonobacteria.</title>
        <authorList>
            <person name="Yabe S."/>
            <person name="Zheng Y."/>
            <person name="Wang C.M."/>
            <person name="Sakai Y."/>
            <person name="Abe K."/>
            <person name="Yokota A."/>
            <person name="Donadio S."/>
            <person name="Cavaletti L."/>
            <person name="Monciardini P."/>
        </authorList>
    </citation>
    <scope>NUCLEOTIDE SEQUENCE [LARGE SCALE GENOMIC DNA]</scope>
    <source>
        <strain evidence="1 2">SOSP1-9</strain>
    </source>
</reference>
<evidence type="ECO:0000313" key="2">
    <source>
        <dbReference type="Proteomes" id="UP000635565"/>
    </source>
</evidence>
<protein>
    <submittedName>
        <fullName evidence="1">Uncharacterized protein</fullName>
    </submittedName>
</protein>
<evidence type="ECO:0000313" key="1">
    <source>
        <dbReference type="EMBL" id="GHO86476.1"/>
    </source>
</evidence>
<dbReference type="EMBL" id="BNJJ01000012">
    <property type="protein sequence ID" value="GHO86476.1"/>
    <property type="molecule type" value="Genomic_DNA"/>
</dbReference>
<gene>
    <name evidence="1" type="ORF">KSZ_44820</name>
</gene>
<comment type="caution">
    <text evidence="1">The sequence shown here is derived from an EMBL/GenBank/DDBJ whole genome shotgun (WGS) entry which is preliminary data.</text>
</comment>
<keyword evidence="2" id="KW-1185">Reference proteome</keyword>
<name>A0ABQ3VN03_9CHLR</name>